<protein>
    <recommendedName>
        <fullName evidence="11 13">Glycerol-3-phosphate dehydrogenase [NAD(P)+]</fullName>
        <ecNumber evidence="10 13">1.1.1.94</ecNumber>
    </recommendedName>
    <alternativeName>
        <fullName evidence="13">NAD(P)(+)-dependent glycerol-3-phosphate dehydrogenase</fullName>
    </alternativeName>
    <alternativeName>
        <fullName evidence="12 13">NAD(P)H-dependent dihydroxyacetone-phosphate reductase</fullName>
    </alternativeName>
</protein>
<dbReference type="FunFam" id="1.10.1040.10:FF:000001">
    <property type="entry name" value="Glycerol-3-phosphate dehydrogenase [NAD(P)+]"/>
    <property type="match status" value="1"/>
</dbReference>
<evidence type="ECO:0000256" key="17">
    <source>
        <dbReference type="RuleBase" id="RU000437"/>
    </source>
</evidence>
<keyword evidence="6 13" id="KW-0443">Lipid metabolism</keyword>
<proteinExistence type="inferred from homology"/>
<gene>
    <name evidence="13" type="primary">gpsA</name>
    <name evidence="20" type="ORF">HNQ58_002048</name>
</gene>
<feature type="binding site" evidence="13">
    <location>
        <position position="259"/>
    </location>
    <ligand>
        <name>sn-glycerol 3-phosphate</name>
        <dbReference type="ChEBI" id="CHEBI:57597"/>
    </ligand>
</feature>
<keyword evidence="2 13" id="KW-0444">Lipid biosynthesis</keyword>
<feature type="binding site" evidence="13">
    <location>
        <position position="141"/>
    </location>
    <ligand>
        <name>sn-glycerol 3-phosphate</name>
        <dbReference type="ChEBI" id="CHEBI:57597"/>
    </ligand>
</feature>
<evidence type="ECO:0000256" key="2">
    <source>
        <dbReference type="ARBA" id="ARBA00022516"/>
    </source>
</evidence>
<dbReference type="HAMAP" id="MF_00394">
    <property type="entry name" value="NAD_Glyc3P_dehydrog"/>
    <property type="match status" value="1"/>
</dbReference>
<evidence type="ECO:0000256" key="4">
    <source>
        <dbReference type="ARBA" id="ARBA00023002"/>
    </source>
</evidence>
<dbReference type="InterPro" id="IPR036291">
    <property type="entry name" value="NAD(P)-bd_dom_sf"/>
</dbReference>
<feature type="binding site" evidence="13">
    <location>
        <position position="15"/>
    </location>
    <ligand>
        <name>NADPH</name>
        <dbReference type="ChEBI" id="CHEBI:57783"/>
    </ligand>
</feature>
<feature type="binding site" evidence="13">
    <location>
        <position position="110"/>
    </location>
    <ligand>
        <name>sn-glycerol 3-phosphate</name>
        <dbReference type="ChEBI" id="CHEBI:57597"/>
    </ligand>
</feature>
<feature type="binding site" evidence="13">
    <location>
        <position position="258"/>
    </location>
    <ligand>
        <name>NADPH</name>
        <dbReference type="ChEBI" id="CHEBI:57783"/>
    </ligand>
</feature>
<comment type="catalytic activity">
    <reaction evidence="13">
        <text>sn-glycerol 3-phosphate + NAD(+) = dihydroxyacetone phosphate + NADH + H(+)</text>
        <dbReference type="Rhea" id="RHEA:11092"/>
        <dbReference type="ChEBI" id="CHEBI:15378"/>
        <dbReference type="ChEBI" id="CHEBI:57540"/>
        <dbReference type="ChEBI" id="CHEBI:57597"/>
        <dbReference type="ChEBI" id="CHEBI:57642"/>
        <dbReference type="ChEBI" id="CHEBI:57945"/>
        <dbReference type="EC" id="1.1.1.94"/>
    </reaction>
</comment>
<feature type="binding site" evidence="16">
    <location>
        <position position="143"/>
    </location>
    <ligand>
        <name>NAD(+)</name>
        <dbReference type="ChEBI" id="CHEBI:57540"/>
    </ligand>
</feature>
<feature type="binding site" evidence="16">
    <location>
        <begin position="12"/>
        <end position="17"/>
    </location>
    <ligand>
        <name>NAD(+)</name>
        <dbReference type="ChEBI" id="CHEBI:57540"/>
    </ligand>
</feature>
<keyword evidence="13" id="KW-0963">Cytoplasm</keyword>
<dbReference type="GO" id="GO:0046474">
    <property type="term" value="P:glycerophospholipid biosynthetic process"/>
    <property type="evidence" value="ECO:0007669"/>
    <property type="project" value="TreeGrafter"/>
</dbReference>
<feature type="binding site" evidence="13">
    <location>
        <position position="110"/>
    </location>
    <ligand>
        <name>NADPH</name>
        <dbReference type="ChEBI" id="CHEBI:57783"/>
    </ligand>
</feature>
<name>A0A7W7Y116_9GAMM</name>
<dbReference type="InterPro" id="IPR008927">
    <property type="entry name" value="6-PGluconate_DH-like_C_sf"/>
</dbReference>
<feature type="binding site" evidence="13">
    <location>
        <position position="257"/>
    </location>
    <ligand>
        <name>sn-glycerol 3-phosphate</name>
        <dbReference type="ChEBI" id="CHEBI:57597"/>
    </ligand>
</feature>
<dbReference type="GO" id="GO:0047952">
    <property type="term" value="F:glycerol-3-phosphate dehydrogenase [NAD(P)+] activity"/>
    <property type="evidence" value="ECO:0007669"/>
    <property type="project" value="UniProtKB-UniRule"/>
</dbReference>
<dbReference type="Gene3D" id="3.40.50.720">
    <property type="entry name" value="NAD(P)-binding Rossmann-like Domain"/>
    <property type="match status" value="1"/>
</dbReference>
<evidence type="ECO:0000256" key="16">
    <source>
        <dbReference type="PIRSR" id="PIRSR000114-3"/>
    </source>
</evidence>
<dbReference type="Proteomes" id="UP000519004">
    <property type="component" value="Unassembled WGS sequence"/>
</dbReference>
<evidence type="ECO:0000256" key="9">
    <source>
        <dbReference type="ARBA" id="ARBA00052716"/>
    </source>
</evidence>
<organism evidence="20 21">
    <name type="scientific">Rehaibacterium terrae</name>
    <dbReference type="NCBI Taxonomy" id="1341696"/>
    <lineage>
        <taxon>Bacteria</taxon>
        <taxon>Pseudomonadati</taxon>
        <taxon>Pseudomonadota</taxon>
        <taxon>Gammaproteobacteria</taxon>
        <taxon>Lysobacterales</taxon>
        <taxon>Lysobacteraceae</taxon>
        <taxon>Rehaibacterium</taxon>
    </lineage>
</organism>
<keyword evidence="8 13" id="KW-1208">Phospholipid metabolism</keyword>
<feature type="domain" description="Glycerol-3-phosphate dehydrogenase NAD-dependent N-terminal" evidence="18">
    <location>
        <begin position="8"/>
        <end position="163"/>
    </location>
</feature>
<dbReference type="InterPro" id="IPR013328">
    <property type="entry name" value="6PGD_dom2"/>
</dbReference>
<reference evidence="20 21" key="1">
    <citation type="submission" date="2020-08" db="EMBL/GenBank/DDBJ databases">
        <title>Genomic Encyclopedia of Type Strains, Phase IV (KMG-IV): sequencing the most valuable type-strain genomes for metagenomic binning, comparative biology and taxonomic classification.</title>
        <authorList>
            <person name="Goeker M."/>
        </authorList>
    </citation>
    <scope>NUCLEOTIDE SEQUENCE [LARGE SCALE GENOMIC DNA]</scope>
    <source>
        <strain evidence="20 21">DSM 25897</strain>
    </source>
</reference>
<evidence type="ECO:0000256" key="3">
    <source>
        <dbReference type="ARBA" id="ARBA00022857"/>
    </source>
</evidence>
<feature type="binding site" evidence="15">
    <location>
        <begin position="258"/>
        <end position="259"/>
    </location>
    <ligand>
        <name>substrate</name>
    </ligand>
</feature>
<feature type="domain" description="Glycerol-3-phosphate dehydrogenase NAD-dependent C-terminal" evidence="19">
    <location>
        <begin position="183"/>
        <end position="321"/>
    </location>
</feature>
<feature type="binding site" evidence="13">
    <location>
        <position position="194"/>
    </location>
    <ligand>
        <name>sn-glycerol 3-phosphate</name>
        <dbReference type="ChEBI" id="CHEBI:57597"/>
    </ligand>
</feature>
<evidence type="ECO:0000256" key="7">
    <source>
        <dbReference type="ARBA" id="ARBA00023209"/>
    </source>
</evidence>
<feature type="binding site" evidence="13">
    <location>
        <position position="143"/>
    </location>
    <ligand>
        <name>NADPH</name>
        <dbReference type="ChEBI" id="CHEBI:57783"/>
    </ligand>
</feature>
<dbReference type="EC" id="1.1.1.94" evidence="10 13"/>
<evidence type="ECO:0000256" key="5">
    <source>
        <dbReference type="ARBA" id="ARBA00023027"/>
    </source>
</evidence>
<evidence type="ECO:0000256" key="6">
    <source>
        <dbReference type="ARBA" id="ARBA00023098"/>
    </source>
</evidence>
<dbReference type="Pfam" id="PF01210">
    <property type="entry name" value="NAD_Gly3P_dh_N"/>
    <property type="match status" value="1"/>
</dbReference>
<evidence type="ECO:0000256" key="14">
    <source>
        <dbReference type="PIRSR" id="PIRSR000114-1"/>
    </source>
</evidence>
<feature type="binding site" evidence="13">
    <location>
        <position position="247"/>
    </location>
    <ligand>
        <name>sn-glycerol 3-phosphate</name>
        <dbReference type="ChEBI" id="CHEBI:57597"/>
    </ligand>
</feature>
<comment type="pathway">
    <text evidence="13">Membrane lipid metabolism; glycerophospholipid metabolism.</text>
</comment>
<evidence type="ECO:0000259" key="18">
    <source>
        <dbReference type="Pfam" id="PF01210"/>
    </source>
</evidence>
<dbReference type="NCBIfam" id="NF000942">
    <property type="entry name" value="PRK00094.1-4"/>
    <property type="match status" value="1"/>
</dbReference>
<dbReference type="GO" id="GO:0046167">
    <property type="term" value="P:glycerol-3-phosphate biosynthetic process"/>
    <property type="evidence" value="ECO:0007669"/>
    <property type="project" value="UniProtKB-UniRule"/>
</dbReference>
<dbReference type="NCBIfam" id="NF000940">
    <property type="entry name" value="PRK00094.1-2"/>
    <property type="match status" value="1"/>
</dbReference>
<accession>A0A7W7Y116</accession>
<keyword evidence="3 13" id="KW-0521">NADP</keyword>
<dbReference type="PANTHER" id="PTHR11728">
    <property type="entry name" value="GLYCEROL-3-PHOSPHATE DEHYDROGENASE"/>
    <property type="match status" value="1"/>
</dbReference>
<keyword evidence="13" id="KW-0547">Nucleotide-binding</keyword>
<evidence type="ECO:0000256" key="15">
    <source>
        <dbReference type="PIRSR" id="PIRSR000114-2"/>
    </source>
</evidence>
<evidence type="ECO:0000259" key="19">
    <source>
        <dbReference type="Pfam" id="PF07479"/>
    </source>
</evidence>
<evidence type="ECO:0000313" key="20">
    <source>
        <dbReference type="EMBL" id="MBB5016137.1"/>
    </source>
</evidence>
<feature type="binding site" evidence="13">
    <location>
        <position position="258"/>
    </location>
    <ligand>
        <name>sn-glycerol 3-phosphate</name>
        <dbReference type="ChEBI" id="CHEBI:57597"/>
    </ligand>
</feature>
<dbReference type="SUPFAM" id="SSF48179">
    <property type="entry name" value="6-phosphogluconate dehydrogenase C-terminal domain-like"/>
    <property type="match status" value="1"/>
</dbReference>
<keyword evidence="7 13" id="KW-0594">Phospholipid biosynthesis</keyword>
<evidence type="ECO:0000313" key="21">
    <source>
        <dbReference type="Proteomes" id="UP000519004"/>
    </source>
</evidence>
<dbReference type="InterPro" id="IPR011128">
    <property type="entry name" value="G3P_DH_NAD-dep_N"/>
</dbReference>
<keyword evidence="21" id="KW-1185">Reference proteome</keyword>
<feature type="binding site" evidence="15">
    <location>
        <position position="110"/>
    </location>
    <ligand>
        <name>substrate</name>
    </ligand>
</feature>
<dbReference type="AlphaFoldDB" id="A0A7W7Y116"/>
<dbReference type="GO" id="GO:0005829">
    <property type="term" value="C:cytosol"/>
    <property type="evidence" value="ECO:0007669"/>
    <property type="project" value="TreeGrafter"/>
</dbReference>
<dbReference type="Pfam" id="PF07479">
    <property type="entry name" value="NAD_Gly3P_dh_C"/>
    <property type="match status" value="1"/>
</dbReference>
<comment type="caution">
    <text evidence="20">The sequence shown here is derived from an EMBL/GenBank/DDBJ whole genome shotgun (WGS) entry which is preliminary data.</text>
</comment>
<dbReference type="InterPro" id="IPR006168">
    <property type="entry name" value="G3P_DH_NAD-dep"/>
</dbReference>
<sequence length="342" mass="35531">MSTADLRVAVLGAGSWGTALAALIARNGHPCVLWGRDAVQAAAIRERHESPRYLPGIALPESLEATTELAEAVRDADLLLVATPSHAFAGTVRAIAPLRKAGVGVAWATKGFEPGSGRFLHEVAAEALGAGVPLAVVTGPSFAREVAQGLPTAVTVHSDDDAFAQAVAGVLHGPTFRAYTGNDLLGAELGGAMKNVLAVATGVADGMGLGLNARAGLITRGLNEMLRLNAALGGRAETLMGLAGLGDLVLTCTGDLSRNRRLGLALGRGQSIREAVAAIGQVVESTQTADEVMRLADRHGVELPISSLVQRVLREEITPTEGLHLLLSREQKPEYPQDLLRL</sequence>
<dbReference type="GO" id="GO:0046168">
    <property type="term" value="P:glycerol-3-phosphate catabolic process"/>
    <property type="evidence" value="ECO:0007669"/>
    <property type="project" value="InterPro"/>
</dbReference>
<evidence type="ECO:0000256" key="13">
    <source>
        <dbReference type="HAMAP-Rule" id="MF_00394"/>
    </source>
</evidence>
<evidence type="ECO:0000256" key="11">
    <source>
        <dbReference type="ARBA" id="ARBA00069372"/>
    </source>
</evidence>
<feature type="binding site" evidence="13">
    <location>
        <position position="53"/>
    </location>
    <ligand>
        <name>NADPH</name>
        <dbReference type="ChEBI" id="CHEBI:57783"/>
    </ligand>
</feature>
<feature type="binding site" evidence="13">
    <location>
        <position position="16"/>
    </location>
    <ligand>
        <name>NADPH</name>
        <dbReference type="ChEBI" id="CHEBI:57783"/>
    </ligand>
</feature>
<dbReference type="FunFam" id="3.40.50.720:FF:000019">
    <property type="entry name" value="Glycerol-3-phosphate dehydrogenase [NAD(P)+]"/>
    <property type="match status" value="1"/>
</dbReference>
<comment type="catalytic activity">
    <reaction evidence="9">
        <text>sn-glycerol 3-phosphate + NADP(+) = dihydroxyacetone phosphate + NADPH + H(+)</text>
        <dbReference type="Rhea" id="RHEA:11096"/>
        <dbReference type="ChEBI" id="CHEBI:15378"/>
        <dbReference type="ChEBI" id="CHEBI:57597"/>
        <dbReference type="ChEBI" id="CHEBI:57642"/>
        <dbReference type="ChEBI" id="CHEBI:57783"/>
        <dbReference type="ChEBI" id="CHEBI:58349"/>
        <dbReference type="EC" id="1.1.1.94"/>
    </reaction>
    <physiologicalReaction direction="right-to-left" evidence="9">
        <dbReference type="Rhea" id="RHEA:11098"/>
    </physiologicalReaction>
</comment>
<dbReference type="GO" id="GO:0005975">
    <property type="term" value="P:carbohydrate metabolic process"/>
    <property type="evidence" value="ECO:0007669"/>
    <property type="project" value="InterPro"/>
</dbReference>
<feature type="binding site" evidence="13">
    <location>
        <position position="284"/>
    </location>
    <ligand>
        <name>NADPH</name>
        <dbReference type="ChEBI" id="CHEBI:57783"/>
    </ligand>
</feature>
<dbReference type="Gene3D" id="1.10.1040.10">
    <property type="entry name" value="N-(1-d-carboxylethyl)-l-norvaline Dehydrogenase, domain 2"/>
    <property type="match status" value="1"/>
</dbReference>
<dbReference type="GO" id="GO:0051287">
    <property type="term" value="F:NAD binding"/>
    <property type="evidence" value="ECO:0007669"/>
    <property type="project" value="InterPro"/>
</dbReference>
<dbReference type="PANTHER" id="PTHR11728:SF1">
    <property type="entry name" value="GLYCEROL-3-PHOSPHATE DEHYDROGENASE [NAD(+)] 2, CHLOROPLASTIC"/>
    <property type="match status" value="1"/>
</dbReference>
<evidence type="ECO:0000256" key="10">
    <source>
        <dbReference type="ARBA" id="ARBA00066687"/>
    </source>
</evidence>
<feature type="binding site" evidence="13">
    <location>
        <position position="282"/>
    </location>
    <ligand>
        <name>NADPH</name>
        <dbReference type="ChEBI" id="CHEBI:57783"/>
    </ligand>
</feature>
<feature type="binding site" evidence="13">
    <location>
        <position position="139"/>
    </location>
    <ligand>
        <name>sn-glycerol 3-phosphate</name>
        <dbReference type="ChEBI" id="CHEBI:57597"/>
    </ligand>
</feature>
<dbReference type="EMBL" id="JACHHX010000015">
    <property type="protein sequence ID" value="MBB5016137.1"/>
    <property type="molecule type" value="Genomic_DNA"/>
</dbReference>
<dbReference type="InterPro" id="IPR006109">
    <property type="entry name" value="G3P_DH_NAD-dep_C"/>
</dbReference>
<evidence type="ECO:0000256" key="8">
    <source>
        <dbReference type="ARBA" id="ARBA00023264"/>
    </source>
</evidence>
<comment type="function">
    <text evidence="13">Catalyzes the reduction of the glycolytic intermediate dihydroxyacetone phosphate (DHAP) to sn-glycerol 3-phosphate (G3P), the key precursor for phospholipid synthesis.</text>
</comment>
<feature type="binding site" evidence="16">
    <location>
        <position position="258"/>
    </location>
    <ligand>
        <name>NAD(+)</name>
        <dbReference type="ChEBI" id="CHEBI:57540"/>
    </ligand>
</feature>
<dbReference type="PROSITE" id="PS00957">
    <property type="entry name" value="NAD_G3PDH"/>
    <property type="match status" value="1"/>
</dbReference>
<evidence type="ECO:0000256" key="12">
    <source>
        <dbReference type="ARBA" id="ARBA00080511"/>
    </source>
</evidence>
<feature type="active site" description="Proton acceptor" evidence="13 14">
    <location>
        <position position="194"/>
    </location>
</feature>
<dbReference type="PRINTS" id="PR00077">
    <property type="entry name" value="GPDHDRGNASE"/>
</dbReference>
<feature type="binding site" evidence="13">
    <location>
        <position position="36"/>
    </location>
    <ligand>
        <name>NADPH</name>
        <dbReference type="ChEBI" id="CHEBI:57783"/>
    </ligand>
</feature>
<dbReference type="RefSeq" id="WP_183948811.1">
    <property type="nucleotide sequence ID" value="NZ_JACHHX010000015.1"/>
</dbReference>
<dbReference type="PIRSF" id="PIRSF000114">
    <property type="entry name" value="Glycerol-3-P_dh"/>
    <property type="match status" value="1"/>
</dbReference>
<comment type="similarity">
    <text evidence="1 13 17">Belongs to the NAD-dependent glycerol-3-phosphate dehydrogenase family.</text>
</comment>
<keyword evidence="4 13" id="KW-0560">Oxidoreductase</keyword>
<comment type="subcellular location">
    <subcellularLocation>
        <location evidence="13">Cytoplasm</location>
    </subcellularLocation>
</comment>
<dbReference type="UniPathway" id="UPA00940"/>
<dbReference type="SUPFAM" id="SSF51735">
    <property type="entry name" value="NAD(P)-binding Rossmann-fold domains"/>
    <property type="match status" value="1"/>
</dbReference>
<comment type="caution">
    <text evidence="13">Lacks conserved residue(s) required for the propagation of feature annotation.</text>
</comment>
<keyword evidence="5 13" id="KW-0520">NAD</keyword>
<evidence type="ECO:0000256" key="1">
    <source>
        <dbReference type="ARBA" id="ARBA00011009"/>
    </source>
</evidence>